<dbReference type="EMBL" id="SZPQ01000030">
    <property type="protein sequence ID" value="TKI04321.1"/>
    <property type="molecule type" value="Genomic_DNA"/>
</dbReference>
<keyword evidence="2" id="KW-0238">DNA-binding</keyword>
<dbReference type="PANTHER" id="PTHR38445">
    <property type="entry name" value="HTH-TYPE TRANSCRIPTIONAL REPRESSOR YTRA"/>
    <property type="match status" value="1"/>
</dbReference>
<dbReference type="Proteomes" id="UP000305202">
    <property type="component" value="Unassembled WGS sequence"/>
</dbReference>
<dbReference type="InterPro" id="IPR036390">
    <property type="entry name" value="WH_DNA-bd_sf"/>
</dbReference>
<dbReference type="CDD" id="cd07377">
    <property type="entry name" value="WHTH_GntR"/>
    <property type="match status" value="1"/>
</dbReference>
<evidence type="ECO:0000256" key="3">
    <source>
        <dbReference type="ARBA" id="ARBA00023163"/>
    </source>
</evidence>
<comment type="caution">
    <text evidence="5">The sequence shown here is derived from an EMBL/GenBank/DDBJ whole genome shotgun (WGS) entry which is preliminary data.</text>
</comment>
<dbReference type="Pfam" id="PF00392">
    <property type="entry name" value="GntR"/>
    <property type="match status" value="1"/>
</dbReference>
<accession>A0ABY2SGM8</accession>
<dbReference type="PANTHER" id="PTHR38445:SF7">
    <property type="entry name" value="GNTR-FAMILY TRANSCRIPTIONAL REGULATOR"/>
    <property type="match status" value="1"/>
</dbReference>
<name>A0ABY2SGM8_9HYPH</name>
<evidence type="ECO:0000256" key="2">
    <source>
        <dbReference type="ARBA" id="ARBA00023125"/>
    </source>
</evidence>
<proteinExistence type="predicted"/>
<protein>
    <submittedName>
        <fullName evidence="5">GntR family transcriptional regulator</fullName>
    </submittedName>
</protein>
<evidence type="ECO:0000313" key="6">
    <source>
        <dbReference type="Proteomes" id="UP000305202"/>
    </source>
</evidence>
<dbReference type="RefSeq" id="WP_136991636.1">
    <property type="nucleotide sequence ID" value="NZ_SZPQ01000030.1"/>
</dbReference>
<keyword evidence="1" id="KW-0805">Transcription regulation</keyword>
<feature type="domain" description="HTH gntR-type" evidence="4">
    <location>
        <begin position="11"/>
        <end position="79"/>
    </location>
</feature>
<gene>
    <name evidence="5" type="ORF">FCN80_18450</name>
</gene>
<evidence type="ECO:0000256" key="1">
    <source>
        <dbReference type="ARBA" id="ARBA00023015"/>
    </source>
</evidence>
<dbReference type="SUPFAM" id="SSF46785">
    <property type="entry name" value="Winged helix' DNA-binding domain"/>
    <property type="match status" value="1"/>
</dbReference>
<dbReference type="Gene3D" id="1.10.10.10">
    <property type="entry name" value="Winged helix-like DNA-binding domain superfamily/Winged helix DNA-binding domain"/>
    <property type="match status" value="1"/>
</dbReference>
<dbReference type="PROSITE" id="PS50949">
    <property type="entry name" value="HTH_GNTR"/>
    <property type="match status" value="1"/>
</dbReference>
<dbReference type="InterPro" id="IPR000524">
    <property type="entry name" value="Tscrpt_reg_HTH_GntR"/>
</dbReference>
<keyword evidence="3" id="KW-0804">Transcription</keyword>
<evidence type="ECO:0000313" key="5">
    <source>
        <dbReference type="EMBL" id="TKI04321.1"/>
    </source>
</evidence>
<dbReference type="SMART" id="SM00345">
    <property type="entry name" value="HTH_GNTR"/>
    <property type="match status" value="1"/>
</dbReference>
<reference evidence="5 6" key="1">
    <citation type="submission" date="2019-04" db="EMBL/GenBank/DDBJ databases">
        <authorList>
            <person name="Li M."/>
            <person name="Gao C."/>
        </authorList>
    </citation>
    <scope>NUCLEOTIDE SEQUENCE [LARGE SCALE GENOMIC DNA]</scope>
    <source>
        <strain evidence="5 6">BGMRC 2031</strain>
    </source>
</reference>
<dbReference type="InterPro" id="IPR036388">
    <property type="entry name" value="WH-like_DNA-bd_sf"/>
</dbReference>
<organism evidence="5 6">
    <name type="scientific">Martelella alba</name>
    <dbReference type="NCBI Taxonomy" id="2590451"/>
    <lineage>
        <taxon>Bacteria</taxon>
        <taxon>Pseudomonadati</taxon>
        <taxon>Pseudomonadota</taxon>
        <taxon>Alphaproteobacteria</taxon>
        <taxon>Hyphomicrobiales</taxon>
        <taxon>Aurantimonadaceae</taxon>
        <taxon>Martelella</taxon>
    </lineage>
</organism>
<keyword evidence="6" id="KW-1185">Reference proteome</keyword>
<sequence length="318" mass="34238">MEFRIDRSLAIPLGIQLRGLIEYGITFGALEPGDRLPSVRDMAARVDVAPMTVAQVYRELQEANLIYSKPGAGNYIADASAALGQSSRYSLIEQADALIRQGLALGVSAGELTALLQTRLRALTDEKRPARIVMVGNFLPPTQDYARQIGEGLAPDVQAEVEAATVNGLREDETLRRRCAAADLVLTFAHRRREVTELLPTSTVVAIRFIPSAETRQALASIDPLAQVAVVSIFPEFTPLMEAGVGRFASHVASVTVLNQGAPQLDACLRRADVLVYATGAQALAARIGAHASAFEYRHVPDAGDIQHIVKPLLIKAL</sequence>
<evidence type="ECO:0000259" key="4">
    <source>
        <dbReference type="PROSITE" id="PS50949"/>
    </source>
</evidence>